<sequence length="42" mass="4735">MTVWRSRHRFLKAAAQDNTAILSGVIEADETFFARSCKGHRG</sequence>
<dbReference type="EMBL" id="JAUTWS010000146">
    <property type="protein sequence ID" value="MDO9713988.1"/>
    <property type="molecule type" value="Genomic_DNA"/>
</dbReference>
<name>A0ABT9ECQ0_9PROT</name>
<dbReference type="Proteomes" id="UP001243009">
    <property type="component" value="Unassembled WGS sequence"/>
</dbReference>
<protein>
    <recommendedName>
        <fullName evidence="3">Transposase</fullName>
    </recommendedName>
</protein>
<keyword evidence="2" id="KW-1185">Reference proteome</keyword>
<reference evidence="1 2" key="1">
    <citation type="submission" date="2023-08" db="EMBL/GenBank/DDBJ databases">
        <title>The draft genome sequence of Paracraurococcus sp. LOR1-02.</title>
        <authorList>
            <person name="Kingkaew E."/>
            <person name="Tanasupawat S."/>
        </authorList>
    </citation>
    <scope>NUCLEOTIDE SEQUENCE [LARGE SCALE GENOMIC DNA]</scope>
    <source>
        <strain evidence="1 2">LOR1-02</strain>
    </source>
</reference>
<proteinExistence type="predicted"/>
<evidence type="ECO:0008006" key="3">
    <source>
        <dbReference type="Google" id="ProtNLM"/>
    </source>
</evidence>
<organism evidence="1 2">
    <name type="scientific">Paracraurococcus lichenis</name>
    <dbReference type="NCBI Taxonomy" id="3064888"/>
    <lineage>
        <taxon>Bacteria</taxon>
        <taxon>Pseudomonadati</taxon>
        <taxon>Pseudomonadota</taxon>
        <taxon>Alphaproteobacteria</taxon>
        <taxon>Acetobacterales</taxon>
        <taxon>Roseomonadaceae</taxon>
        <taxon>Paracraurococcus</taxon>
    </lineage>
</organism>
<accession>A0ABT9ECQ0</accession>
<gene>
    <name evidence="1" type="ORF">Q7A36_37135</name>
</gene>
<comment type="caution">
    <text evidence="1">The sequence shown here is derived from an EMBL/GenBank/DDBJ whole genome shotgun (WGS) entry which is preliminary data.</text>
</comment>
<evidence type="ECO:0000313" key="2">
    <source>
        <dbReference type="Proteomes" id="UP001243009"/>
    </source>
</evidence>
<evidence type="ECO:0000313" key="1">
    <source>
        <dbReference type="EMBL" id="MDO9713988.1"/>
    </source>
</evidence>